<organism evidence="6 7">
    <name type="scientific">Propioniciclava flava</name>
    <dbReference type="NCBI Taxonomy" id="2072026"/>
    <lineage>
        <taxon>Bacteria</taxon>
        <taxon>Bacillati</taxon>
        <taxon>Actinomycetota</taxon>
        <taxon>Actinomycetes</taxon>
        <taxon>Propionibacteriales</taxon>
        <taxon>Propionibacteriaceae</taxon>
        <taxon>Propioniciclava</taxon>
    </lineage>
</organism>
<feature type="domain" description="Response regulatory" evidence="5">
    <location>
        <begin position="6"/>
        <end position="119"/>
    </location>
</feature>
<protein>
    <submittedName>
        <fullName evidence="6">DNA-binding response regulator</fullName>
    </submittedName>
</protein>
<dbReference type="InterPro" id="IPR016032">
    <property type="entry name" value="Sig_transdc_resp-reg_C-effctor"/>
</dbReference>
<dbReference type="SMART" id="SM00448">
    <property type="entry name" value="REC"/>
    <property type="match status" value="1"/>
</dbReference>
<dbReference type="Pfam" id="PF00072">
    <property type="entry name" value="Response_reg"/>
    <property type="match status" value="1"/>
</dbReference>
<feature type="modified residue" description="4-aspartylphosphate" evidence="3">
    <location>
        <position position="57"/>
    </location>
</feature>
<comment type="caution">
    <text evidence="6">The sequence shown here is derived from an EMBL/GenBank/DDBJ whole genome shotgun (WGS) entry which is preliminary data.</text>
</comment>
<dbReference type="AlphaFoldDB" id="A0A4Q2EG76"/>
<evidence type="ECO:0000313" key="6">
    <source>
        <dbReference type="EMBL" id="RXW32013.1"/>
    </source>
</evidence>
<gene>
    <name evidence="6" type="ORF">C1706_08175</name>
</gene>
<keyword evidence="2 6" id="KW-0238">DNA-binding</keyword>
<keyword evidence="1 3" id="KW-0597">Phosphoprotein</keyword>
<dbReference type="PANTHER" id="PTHR43214">
    <property type="entry name" value="TWO-COMPONENT RESPONSE REGULATOR"/>
    <property type="match status" value="1"/>
</dbReference>
<dbReference type="PROSITE" id="PS50110">
    <property type="entry name" value="RESPONSE_REGULATORY"/>
    <property type="match status" value="1"/>
</dbReference>
<evidence type="ECO:0000259" key="5">
    <source>
        <dbReference type="PROSITE" id="PS50110"/>
    </source>
</evidence>
<evidence type="ECO:0000259" key="4">
    <source>
        <dbReference type="PROSITE" id="PS50043"/>
    </source>
</evidence>
<dbReference type="InterPro" id="IPR011006">
    <property type="entry name" value="CheY-like_superfamily"/>
</dbReference>
<feature type="domain" description="HTH luxR-type" evidence="4">
    <location>
        <begin position="147"/>
        <end position="212"/>
    </location>
</feature>
<dbReference type="PANTHER" id="PTHR43214:SF43">
    <property type="entry name" value="TWO-COMPONENT RESPONSE REGULATOR"/>
    <property type="match status" value="1"/>
</dbReference>
<dbReference type="SMART" id="SM00421">
    <property type="entry name" value="HTH_LUXR"/>
    <property type="match status" value="1"/>
</dbReference>
<dbReference type="PROSITE" id="PS50043">
    <property type="entry name" value="HTH_LUXR_2"/>
    <property type="match status" value="1"/>
</dbReference>
<dbReference type="CDD" id="cd17535">
    <property type="entry name" value="REC_NarL-like"/>
    <property type="match status" value="1"/>
</dbReference>
<dbReference type="PRINTS" id="PR00038">
    <property type="entry name" value="HTHLUXR"/>
</dbReference>
<dbReference type="GO" id="GO:0006355">
    <property type="term" value="P:regulation of DNA-templated transcription"/>
    <property type="evidence" value="ECO:0007669"/>
    <property type="project" value="InterPro"/>
</dbReference>
<name>A0A4Q2EG76_9ACTN</name>
<accession>A0A4Q2EG76</accession>
<evidence type="ECO:0000313" key="7">
    <source>
        <dbReference type="Proteomes" id="UP000290624"/>
    </source>
</evidence>
<dbReference type="CDD" id="cd06170">
    <property type="entry name" value="LuxR_C_like"/>
    <property type="match status" value="1"/>
</dbReference>
<sequence length="217" mass="22939">MGDMIKALIVDDSAIVRRGVRTLLELDGCIEIVGEAGDGDEGLRLARETAPDIVLLDVRMPKRDGLSIVGELARGSRVLMLTFSDESRVVREAMAAGATGYLVHGTFDADSLAATVRSAAAGMAALSGPALTAMMGSATPAPLTAHEKGPQWGLSLRQAEVMELISQGRSNREIAKELFLTEKTVKNHINQIFTKLDASNRGQAIAAWLGTAPTSTP</sequence>
<dbReference type="OrthoDB" id="9808843at2"/>
<dbReference type="Pfam" id="PF00196">
    <property type="entry name" value="GerE"/>
    <property type="match status" value="1"/>
</dbReference>
<dbReference type="InterPro" id="IPR000792">
    <property type="entry name" value="Tscrpt_reg_LuxR_C"/>
</dbReference>
<reference evidence="6 7" key="1">
    <citation type="submission" date="2018-01" db="EMBL/GenBank/DDBJ databases">
        <title>Lactibacter flavus gen. nov., sp. nov., a novel bacterium of the family Propionibacteriaceae isolated from raw milk and dairy products.</title>
        <authorList>
            <person name="Wenning M."/>
            <person name="Breitenwieser F."/>
            <person name="Huptas C."/>
            <person name="von Neubeck M."/>
            <person name="Busse H.-J."/>
            <person name="Scherer S."/>
        </authorList>
    </citation>
    <scope>NUCLEOTIDE SEQUENCE [LARGE SCALE GENOMIC DNA]</scope>
    <source>
        <strain evidence="6 7">VG341</strain>
    </source>
</reference>
<dbReference type="SUPFAM" id="SSF52172">
    <property type="entry name" value="CheY-like"/>
    <property type="match status" value="1"/>
</dbReference>
<dbReference type="Gene3D" id="3.40.50.2300">
    <property type="match status" value="1"/>
</dbReference>
<dbReference type="SUPFAM" id="SSF46894">
    <property type="entry name" value="C-terminal effector domain of the bipartite response regulators"/>
    <property type="match status" value="1"/>
</dbReference>
<proteinExistence type="predicted"/>
<dbReference type="InterPro" id="IPR001789">
    <property type="entry name" value="Sig_transdc_resp-reg_receiver"/>
</dbReference>
<dbReference type="GO" id="GO:0000160">
    <property type="term" value="P:phosphorelay signal transduction system"/>
    <property type="evidence" value="ECO:0007669"/>
    <property type="project" value="InterPro"/>
</dbReference>
<keyword evidence="7" id="KW-1185">Reference proteome</keyword>
<dbReference type="InterPro" id="IPR058245">
    <property type="entry name" value="NreC/VraR/RcsB-like_REC"/>
</dbReference>
<dbReference type="InterPro" id="IPR039420">
    <property type="entry name" value="WalR-like"/>
</dbReference>
<evidence type="ECO:0000256" key="2">
    <source>
        <dbReference type="ARBA" id="ARBA00023125"/>
    </source>
</evidence>
<dbReference type="EMBL" id="PPCV01000005">
    <property type="protein sequence ID" value="RXW32013.1"/>
    <property type="molecule type" value="Genomic_DNA"/>
</dbReference>
<dbReference type="Proteomes" id="UP000290624">
    <property type="component" value="Unassembled WGS sequence"/>
</dbReference>
<evidence type="ECO:0000256" key="3">
    <source>
        <dbReference type="PROSITE-ProRule" id="PRU00169"/>
    </source>
</evidence>
<dbReference type="GO" id="GO:0003677">
    <property type="term" value="F:DNA binding"/>
    <property type="evidence" value="ECO:0007669"/>
    <property type="project" value="UniProtKB-KW"/>
</dbReference>
<dbReference type="RefSeq" id="WP_129458753.1">
    <property type="nucleotide sequence ID" value="NZ_PPCV01000005.1"/>
</dbReference>
<evidence type="ECO:0000256" key="1">
    <source>
        <dbReference type="ARBA" id="ARBA00022553"/>
    </source>
</evidence>